<sequence>MTMAFSLSLWYTYPVALGFTHFPGHTEWQQLLGFPVDCSASPSFLETPSCSSDTGTSGLIGDMGLLLLNGPFKSPRFRGCPTGMSTINRRFLHFGGSRSLNNWQPNKKHGPSRDKS</sequence>
<evidence type="ECO:0000313" key="4">
    <source>
        <dbReference type="Proteomes" id="UP001232148"/>
    </source>
</evidence>
<feature type="region of interest" description="Disordered" evidence="1">
    <location>
        <begin position="96"/>
        <end position="116"/>
    </location>
</feature>
<dbReference type="Proteomes" id="UP001232148">
    <property type="component" value="Unassembled WGS sequence"/>
</dbReference>
<evidence type="ECO:0000256" key="1">
    <source>
        <dbReference type="SAM" id="MobiDB-lite"/>
    </source>
</evidence>
<dbReference type="EMBL" id="MU843051">
    <property type="protein sequence ID" value="KAK2022261.1"/>
    <property type="molecule type" value="Genomic_DNA"/>
</dbReference>
<reference evidence="3" key="1">
    <citation type="submission" date="2021-06" db="EMBL/GenBank/DDBJ databases">
        <title>Comparative genomics, transcriptomics and evolutionary studies reveal genomic signatures of adaptation to plant cell wall in hemibiotrophic fungi.</title>
        <authorList>
            <consortium name="DOE Joint Genome Institute"/>
            <person name="Baroncelli R."/>
            <person name="Diaz J.F."/>
            <person name="Benocci T."/>
            <person name="Peng M."/>
            <person name="Battaglia E."/>
            <person name="Haridas S."/>
            <person name="Andreopoulos W."/>
            <person name="Labutti K."/>
            <person name="Pangilinan J."/>
            <person name="Floch G.L."/>
            <person name="Makela M.R."/>
            <person name="Henrissat B."/>
            <person name="Grigoriev I.V."/>
            <person name="Crouch J.A."/>
            <person name="De Vries R.P."/>
            <person name="Sukno S.A."/>
            <person name="Thon M.R."/>
        </authorList>
    </citation>
    <scope>NUCLEOTIDE SEQUENCE</scope>
    <source>
        <strain evidence="3">MAFF235873</strain>
    </source>
</reference>
<evidence type="ECO:0000256" key="2">
    <source>
        <dbReference type="SAM" id="SignalP"/>
    </source>
</evidence>
<accession>A0AAD9H4D9</accession>
<proteinExistence type="predicted"/>
<dbReference type="AlphaFoldDB" id="A0AAD9H4D9"/>
<protein>
    <recommendedName>
        <fullName evidence="5">Secreted protein</fullName>
    </recommendedName>
</protein>
<feature type="chain" id="PRO_5042266857" description="Secreted protein" evidence="2">
    <location>
        <begin position="19"/>
        <end position="116"/>
    </location>
</feature>
<organism evidence="3 4">
    <name type="scientific">Colletotrichum zoysiae</name>
    <dbReference type="NCBI Taxonomy" id="1216348"/>
    <lineage>
        <taxon>Eukaryota</taxon>
        <taxon>Fungi</taxon>
        <taxon>Dikarya</taxon>
        <taxon>Ascomycota</taxon>
        <taxon>Pezizomycotina</taxon>
        <taxon>Sordariomycetes</taxon>
        <taxon>Hypocreomycetidae</taxon>
        <taxon>Glomerellales</taxon>
        <taxon>Glomerellaceae</taxon>
        <taxon>Colletotrichum</taxon>
        <taxon>Colletotrichum graminicola species complex</taxon>
    </lineage>
</organism>
<keyword evidence="2" id="KW-0732">Signal</keyword>
<evidence type="ECO:0000313" key="3">
    <source>
        <dbReference type="EMBL" id="KAK2022261.1"/>
    </source>
</evidence>
<keyword evidence="4" id="KW-1185">Reference proteome</keyword>
<name>A0AAD9H4D9_9PEZI</name>
<comment type="caution">
    <text evidence="3">The sequence shown here is derived from an EMBL/GenBank/DDBJ whole genome shotgun (WGS) entry which is preliminary data.</text>
</comment>
<feature type="signal peptide" evidence="2">
    <location>
        <begin position="1"/>
        <end position="18"/>
    </location>
</feature>
<gene>
    <name evidence="3" type="ORF">LX32DRAFT_203255</name>
</gene>
<evidence type="ECO:0008006" key="5">
    <source>
        <dbReference type="Google" id="ProtNLM"/>
    </source>
</evidence>